<evidence type="ECO:0000313" key="3">
    <source>
        <dbReference type="EMBL" id="AYG83065.1"/>
    </source>
</evidence>
<keyword evidence="2" id="KW-0472">Membrane</keyword>
<dbReference type="AlphaFoldDB" id="A0A387HGU8"/>
<gene>
    <name evidence="3" type="ORF">DWB77_05257</name>
</gene>
<evidence type="ECO:0000313" key="4">
    <source>
        <dbReference type="Proteomes" id="UP000271554"/>
    </source>
</evidence>
<proteinExistence type="predicted"/>
<accession>A0A387HGU8</accession>
<keyword evidence="2" id="KW-0812">Transmembrane</keyword>
<reference evidence="3 4" key="1">
    <citation type="submission" date="2018-10" db="EMBL/GenBank/DDBJ databases">
        <title>Relationship between Morphology and Antimicrobial Activity in Streptomyces.</title>
        <authorList>
            <person name="Kang H.J."/>
            <person name="Kim S.B."/>
        </authorList>
    </citation>
    <scope>NUCLEOTIDE SEQUENCE [LARGE SCALE GENOMIC DNA]</scope>
    <source>
        <strain evidence="3 4">BH38</strain>
    </source>
</reference>
<organism evidence="3 4">
    <name type="scientific">Streptomyces hundungensis</name>
    <dbReference type="NCBI Taxonomy" id="1077946"/>
    <lineage>
        <taxon>Bacteria</taxon>
        <taxon>Bacillati</taxon>
        <taxon>Actinomycetota</taxon>
        <taxon>Actinomycetes</taxon>
        <taxon>Kitasatosporales</taxon>
        <taxon>Streptomycetaceae</taxon>
        <taxon>Streptomyces</taxon>
    </lineage>
</organism>
<sequence>MDLEQRHPVSPPDRPAPALDPSAPTPGHPAPAPKQPDGDSGRAGVGSAHAASRHRQAPRIAWRTFLREPFHAATWRRLAYLLLALPVGVLCVPIALVGGPAGRIQRGLAQRLLGVEVAAPRRTGPLALAHAVISVPLNLTALVVSGYFWTVVVINLAYPLRPDSDPTNAWGGPTMAGAWALHGIAGGVSFLLITPWVMRGFTLLQARLVKSFLGTDRTGLLGATGVALAVAALCALLSIPVIHQL</sequence>
<feature type="compositionally biased region" description="Pro residues" evidence="1">
    <location>
        <begin position="23"/>
        <end position="34"/>
    </location>
</feature>
<dbReference type="RefSeq" id="WP_162952622.1">
    <property type="nucleotide sequence ID" value="NZ_CP032698.1"/>
</dbReference>
<feature type="transmembrane region" description="Helical" evidence="2">
    <location>
        <begin position="78"/>
        <end position="98"/>
    </location>
</feature>
<protein>
    <recommendedName>
        <fullName evidence="5">Sensor domain-containing protein</fullName>
    </recommendedName>
</protein>
<dbReference type="EMBL" id="CP032698">
    <property type="protein sequence ID" value="AYG83065.1"/>
    <property type="molecule type" value="Genomic_DNA"/>
</dbReference>
<evidence type="ECO:0000256" key="1">
    <source>
        <dbReference type="SAM" id="MobiDB-lite"/>
    </source>
</evidence>
<evidence type="ECO:0000256" key="2">
    <source>
        <dbReference type="SAM" id="Phobius"/>
    </source>
</evidence>
<dbReference type="KEGG" id="shun:DWB77_05257"/>
<keyword evidence="2" id="KW-1133">Transmembrane helix</keyword>
<keyword evidence="4" id="KW-1185">Reference proteome</keyword>
<name>A0A387HGU8_9ACTN</name>
<feature type="transmembrane region" description="Helical" evidence="2">
    <location>
        <begin position="219"/>
        <end position="242"/>
    </location>
</feature>
<evidence type="ECO:0008006" key="5">
    <source>
        <dbReference type="Google" id="ProtNLM"/>
    </source>
</evidence>
<feature type="transmembrane region" description="Helical" evidence="2">
    <location>
        <begin position="178"/>
        <end position="198"/>
    </location>
</feature>
<dbReference type="Proteomes" id="UP000271554">
    <property type="component" value="Chromosome"/>
</dbReference>
<feature type="transmembrane region" description="Helical" evidence="2">
    <location>
        <begin position="131"/>
        <end position="158"/>
    </location>
</feature>
<feature type="region of interest" description="Disordered" evidence="1">
    <location>
        <begin position="1"/>
        <end position="54"/>
    </location>
</feature>